<dbReference type="Gene3D" id="3.90.76.10">
    <property type="entry name" value="Dipeptide-binding Protein, Domain 1"/>
    <property type="match status" value="1"/>
</dbReference>
<evidence type="ECO:0000256" key="3">
    <source>
        <dbReference type="ARBA" id="ARBA00022729"/>
    </source>
</evidence>
<dbReference type="GO" id="GO:0030288">
    <property type="term" value="C:outer membrane-bounded periplasmic space"/>
    <property type="evidence" value="ECO:0007669"/>
    <property type="project" value="UniProtKB-ARBA"/>
</dbReference>
<keyword evidence="7" id="KW-1185">Reference proteome</keyword>
<evidence type="ECO:0000313" key="6">
    <source>
        <dbReference type="EMBL" id="ENO90829.1"/>
    </source>
</evidence>
<evidence type="ECO:0000259" key="5">
    <source>
        <dbReference type="Pfam" id="PF00496"/>
    </source>
</evidence>
<dbReference type="Pfam" id="PF00496">
    <property type="entry name" value="SBP_bac_5"/>
    <property type="match status" value="1"/>
</dbReference>
<dbReference type="GO" id="GO:0015833">
    <property type="term" value="P:peptide transport"/>
    <property type="evidence" value="ECO:0007669"/>
    <property type="project" value="TreeGrafter"/>
</dbReference>
<dbReference type="InterPro" id="IPR030678">
    <property type="entry name" value="Peptide/Ni-bd"/>
</dbReference>
<dbReference type="GO" id="GO:0043190">
    <property type="term" value="C:ATP-binding cassette (ABC) transporter complex"/>
    <property type="evidence" value="ECO:0007669"/>
    <property type="project" value="InterPro"/>
</dbReference>
<name>N6ZFB9_9RHOO</name>
<sequence>MTRTRLALALPFALATLAGVAAAPAFAQTVRWAAAGDALTMDPHAQNEGPTHVMNHQVYDSLVFRDQEMKLAPRLATSWRITEDPNVWEFKLREGVKYHNGNPFTADDVVFSILRAKHENSDMKGLLTSVVEVAAVDEHTVRMRTDGPNPLLPNNLTNLFIMDREWSEANKVTLPQNYKAGDETFAVRNANGTGPFRLAKREPDVRTELERNEDYWGKGSYPMEVAKVVFTPVRSAATRVAALLSGEIDFLLDPPVQDLERLSAAKGIVVRSGPENRTIFFGMNQGATELRSADVKGKNPFADKRVREAMNIAINREAVKRVVMRGQSVPAGIVAPPFIDGYDKALDVVPTPDVARAKALLAEAGYPNGFAVTLSCPNDRYVNDEAICQAATGMFGQIGVKARLDARPKSIHFAELPKGELDLYMLGWGVPTMDSHYVFHYLYETRTDKGGSWNVTGYSSPRVDELTKAMNREIDLGKRAGMVAETWKTVQDDVVYLPIHHQMLNWAMKDDIDFPVQSENYPYFKLLKFKK</sequence>
<dbReference type="PANTHER" id="PTHR30290">
    <property type="entry name" value="PERIPLASMIC BINDING COMPONENT OF ABC TRANSPORTER"/>
    <property type="match status" value="1"/>
</dbReference>
<accession>N6ZFB9</accession>
<evidence type="ECO:0000256" key="2">
    <source>
        <dbReference type="ARBA" id="ARBA00022448"/>
    </source>
</evidence>
<dbReference type="Gene3D" id="3.10.105.10">
    <property type="entry name" value="Dipeptide-binding Protein, Domain 3"/>
    <property type="match status" value="1"/>
</dbReference>
<dbReference type="EMBL" id="AMXF01000422">
    <property type="protein sequence ID" value="ENO90829.1"/>
    <property type="molecule type" value="Genomic_DNA"/>
</dbReference>
<keyword evidence="2" id="KW-0813">Transport</keyword>
<feature type="domain" description="Solute-binding protein family 5" evidence="5">
    <location>
        <begin position="70"/>
        <end position="446"/>
    </location>
</feature>
<dbReference type="InterPro" id="IPR039424">
    <property type="entry name" value="SBP_5"/>
</dbReference>
<dbReference type="Proteomes" id="UP000013047">
    <property type="component" value="Unassembled WGS sequence"/>
</dbReference>
<dbReference type="AlphaFoldDB" id="N6ZFB9"/>
<dbReference type="OrthoDB" id="9801799at2"/>
<keyword evidence="3 4" id="KW-0732">Signal</keyword>
<organism evidence="6 7">
    <name type="scientific">Thauera phenylacetica B4P</name>
    <dbReference type="NCBI Taxonomy" id="1234382"/>
    <lineage>
        <taxon>Bacteria</taxon>
        <taxon>Pseudomonadati</taxon>
        <taxon>Pseudomonadota</taxon>
        <taxon>Betaproteobacteria</taxon>
        <taxon>Rhodocyclales</taxon>
        <taxon>Zoogloeaceae</taxon>
        <taxon>Thauera</taxon>
    </lineage>
</organism>
<comment type="caution">
    <text evidence="6">The sequence shown here is derived from an EMBL/GenBank/DDBJ whole genome shotgun (WGS) entry which is preliminary data.</text>
</comment>
<evidence type="ECO:0000256" key="4">
    <source>
        <dbReference type="SAM" id="SignalP"/>
    </source>
</evidence>
<dbReference type="RefSeq" id="WP_004387550.1">
    <property type="nucleotide sequence ID" value="NZ_AMXF01000422.1"/>
</dbReference>
<dbReference type="SUPFAM" id="SSF53850">
    <property type="entry name" value="Periplasmic binding protein-like II"/>
    <property type="match status" value="1"/>
</dbReference>
<reference evidence="6 7" key="1">
    <citation type="submission" date="2012-09" db="EMBL/GenBank/DDBJ databases">
        <title>Draft Genome Sequences of 6 Strains from Genus Thauera.</title>
        <authorList>
            <person name="Liu B."/>
            <person name="Shapleigh J.P."/>
            <person name="Frostegard A.H."/>
        </authorList>
    </citation>
    <scope>NUCLEOTIDE SEQUENCE [LARGE SCALE GENOMIC DNA]</scope>
    <source>
        <strain evidence="6 7">B4P</strain>
    </source>
</reference>
<feature type="signal peptide" evidence="4">
    <location>
        <begin position="1"/>
        <end position="27"/>
    </location>
</feature>
<evidence type="ECO:0000313" key="7">
    <source>
        <dbReference type="Proteomes" id="UP000013047"/>
    </source>
</evidence>
<dbReference type="InterPro" id="IPR000914">
    <property type="entry name" value="SBP_5_dom"/>
</dbReference>
<dbReference type="PANTHER" id="PTHR30290:SF9">
    <property type="entry name" value="OLIGOPEPTIDE-BINDING PROTEIN APPA"/>
    <property type="match status" value="1"/>
</dbReference>
<proteinExistence type="inferred from homology"/>
<comment type="similarity">
    <text evidence="1">Belongs to the bacterial solute-binding protein 5 family.</text>
</comment>
<dbReference type="Gene3D" id="3.40.190.10">
    <property type="entry name" value="Periplasmic binding protein-like II"/>
    <property type="match status" value="1"/>
</dbReference>
<gene>
    <name evidence="6" type="ORF">C667_23074</name>
</gene>
<dbReference type="CDD" id="cd08498">
    <property type="entry name" value="PBP2_NikA_DppA_OppA_like_2"/>
    <property type="match status" value="1"/>
</dbReference>
<dbReference type="PIRSF" id="PIRSF002741">
    <property type="entry name" value="MppA"/>
    <property type="match status" value="1"/>
</dbReference>
<dbReference type="GO" id="GO:1904680">
    <property type="term" value="F:peptide transmembrane transporter activity"/>
    <property type="evidence" value="ECO:0007669"/>
    <property type="project" value="TreeGrafter"/>
</dbReference>
<evidence type="ECO:0000256" key="1">
    <source>
        <dbReference type="ARBA" id="ARBA00005695"/>
    </source>
</evidence>
<feature type="chain" id="PRO_5004128761" evidence="4">
    <location>
        <begin position="28"/>
        <end position="531"/>
    </location>
</feature>
<protein>
    <submittedName>
        <fullName evidence="6">Family 5 extracellular solute-binding protein</fullName>
    </submittedName>
</protein>